<reference evidence="1 3" key="2">
    <citation type="journal article" date="2014" name="BMC Genomics">
        <title>An improved genome release (version Mt4.0) for the model legume Medicago truncatula.</title>
        <authorList>
            <person name="Tang H."/>
            <person name="Krishnakumar V."/>
            <person name="Bidwell S."/>
            <person name="Rosen B."/>
            <person name="Chan A."/>
            <person name="Zhou S."/>
            <person name="Gentzbittel L."/>
            <person name="Childs K.L."/>
            <person name="Yandell M."/>
            <person name="Gundlach H."/>
            <person name="Mayer K.F."/>
            <person name="Schwartz D.C."/>
            <person name="Town C.D."/>
        </authorList>
    </citation>
    <scope>GENOME REANNOTATION</scope>
    <source>
        <strain evidence="1">A17</strain>
        <strain evidence="2 3">cv. Jemalong A17</strain>
    </source>
</reference>
<dbReference type="EnsemblPlants" id="KEH31906">
    <property type="protein sequence ID" value="KEH31906"/>
    <property type="gene ID" value="MTR_4g107765"/>
</dbReference>
<organism evidence="1 3">
    <name type="scientific">Medicago truncatula</name>
    <name type="common">Barrel medic</name>
    <name type="synonym">Medicago tribuloides</name>
    <dbReference type="NCBI Taxonomy" id="3880"/>
    <lineage>
        <taxon>Eukaryota</taxon>
        <taxon>Viridiplantae</taxon>
        <taxon>Streptophyta</taxon>
        <taxon>Embryophyta</taxon>
        <taxon>Tracheophyta</taxon>
        <taxon>Spermatophyta</taxon>
        <taxon>Magnoliopsida</taxon>
        <taxon>eudicotyledons</taxon>
        <taxon>Gunneridae</taxon>
        <taxon>Pentapetalae</taxon>
        <taxon>rosids</taxon>
        <taxon>fabids</taxon>
        <taxon>Fabales</taxon>
        <taxon>Fabaceae</taxon>
        <taxon>Papilionoideae</taxon>
        <taxon>50 kb inversion clade</taxon>
        <taxon>NPAAA clade</taxon>
        <taxon>Hologalegina</taxon>
        <taxon>IRL clade</taxon>
        <taxon>Trifolieae</taxon>
        <taxon>Medicago</taxon>
    </lineage>
</organism>
<protein>
    <submittedName>
        <fullName evidence="1 2">Uncharacterized protein</fullName>
    </submittedName>
</protein>
<reference evidence="2" key="3">
    <citation type="submission" date="2015-04" db="UniProtKB">
        <authorList>
            <consortium name="EnsemblPlants"/>
        </authorList>
    </citation>
    <scope>IDENTIFICATION</scope>
    <source>
        <strain evidence="2">cv. Jemalong A17</strain>
    </source>
</reference>
<name>A0A072URE1_MEDTR</name>
<dbReference type="EMBL" id="CM001220">
    <property type="protein sequence ID" value="KEH31906.1"/>
    <property type="molecule type" value="Genomic_DNA"/>
</dbReference>
<proteinExistence type="predicted"/>
<dbReference type="Proteomes" id="UP000002051">
    <property type="component" value="Chromosome 4"/>
</dbReference>
<keyword evidence="3" id="KW-1185">Reference proteome</keyword>
<dbReference type="AlphaFoldDB" id="A0A072URE1"/>
<evidence type="ECO:0000313" key="2">
    <source>
        <dbReference type="EnsemblPlants" id="KEH31906"/>
    </source>
</evidence>
<accession>A0A072URE1</accession>
<gene>
    <name evidence="1" type="ordered locus">MTR_4g107765</name>
</gene>
<dbReference type="HOGENOM" id="CLU_3127357_0_0_1"/>
<sequence>MASSQNTSSPWRVQGELEASENQFYPGLLAMASWTAREASDDVAYSRGET</sequence>
<evidence type="ECO:0000313" key="1">
    <source>
        <dbReference type="EMBL" id="KEH31906.1"/>
    </source>
</evidence>
<evidence type="ECO:0000313" key="3">
    <source>
        <dbReference type="Proteomes" id="UP000002051"/>
    </source>
</evidence>
<reference evidence="1 3" key="1">
    <citation type="journal article" date="2011" name="Nature">
        <title>The Medicago genome provides insight into the evolution of rhizobial symbioses.</title>
        <authorList>
            <person name="Young N.D."/>
            <person name="Debelle F."/>
            <person name="Oldroyd G.E."/>
            <person name="Geurts R."/>
            <person name="Cannon S.B."/>
            <person name="Udvardi M.K."/>
            <person name="Benedito V.A."/>
            <person name="Mayer K.F."/>
            <person name="Gouzy J."/>
            <person name="Schoof H."/>
            <person name="Van de Peer Y."/>
            <person name="Proost S."/>
            <person name="Cook D.R."/>
            <person name="Meyers B.C."/>
            <person name="Spannagl M."/>
            <person name="Cheung F."/>
            <person name="De Mita S."/>
            <person name="Krishnakumar V."/>
            <person name="Gundlach H."/>
            <person name="Zhou S."/>
            <person name="Mudge J."/>
            <person name="Bharti A.K."/>
            <person name="Murray J.D."/>
            <person name="Naoumkina M.A."/>
            <person name="Rosen B."/>
            <person name="Silverstein K.A."/>
            <person name="Tang H."/>
            <person name="Rombauts S."/>
            <person name="Zhao P.X."/>
            <person name="Zhou P."/>
            <person name="Barbe V."/>
            <person name="Bardou P."/>
            <person name="Bechner M."/>
            <person name="Bellec A."/>
            <person name="Berger A."/>
            <person name="Berges H."/>
            <person name="Bidwell S."/>
            <person name="Bisseling T."/>
            <person name="Choisne N."/>
            <person name="Couloux A."/>
            <person name="Denny R."/>
            <person name="Deshpande S."/>
            <person name="Dai X."/>
            <person name="Doyle J.J."/>
            <person name="Dudez A.M."/>
            <person name="Farmer A.D."/>
            <person name="Fouteau S."/>
            <person name="Franken C."/>
            <person name="Gibelin C."/>
            <person name="Gish J."/>
            <person name="Goldstein S."/>
            <person name="Gonzalez A.J."/>
            <person name="Green P.J."/>
            <person name="Hallab A."/>
            <person name="Hartog M."/>
            <person name="Hua A."/>
            <person name="Humphray S.J."/>
            <person name="Jeong D.H."/>
            <person name="Jing Y."/>
            <person name="Jocker A."/>
            <person name="Kenton S.M."/>
            <person name="Kim D.J."/>
            <person name="Klee K."/>
            <person name="Lai H."/>
            <person name="Lang C."/>
            <person name="Lin S."/>
            <person name="Macmil S.L."/>
            <person name="Magdelenat G."/>
            <person name="Matthews L."/>
            <person name="McCorrison J."/>
            <person name="Monaghan E.L."/>
            <person name="Mun J.H."/>
            <person name="Najar F.Z."/>
            <person name="Nicholson C."/>
            <person name="Noirot C."/>
            <person name="O'Bleness M."/>
            <person name="Paule C.R."/>
            <person name="Poulain J."/>
            <person name="Prion F."/>
            <person name="Qin B."/>
            <person name="Qu C."/>
            <person name="Retzel E.F."/>
            <person name="Riddle C."/>
            <person name="Sallet E."/>
            <person name="Samain S."/>
            <person name="Samson N."/>
            <person name="Sanders I."/>
            <person name="Saurat O."/>
            <person name="Scarpelli C."/>
            <person name="Schiex T."/>
            <person name="Segurens B."/>
            <person name="Severin A.J."/>
            <person name="Sherrier D.J."/>
            <person name="Shi R."/>
            <person name="Sims S."/>
            <person name="Singer S.R."/>
            <person name="Sinharoy S."/>
            <person name="Sterck L."/>
            <person name="Viollet A."/>
            <person name="Wang B.B."/>
            <person name="Wang K."/>
            <person name="Wang M."/>
            <person name="Wang X."/>
            <person name="Warfsmann J."/>
            <person name="Weissenbach J."/>
            <person name="White D.D."/>
            <person name="White J.D."/>
            <person name="Wiley G.B."/>
            <person name="Wincker P."/>
            <person name="Xing Y."/>
            <person name="Yang L."/>
            <person name="Yao Z."/>
            <person name="Ying F."/>
            <person name="Zhai J."/>
            <person name="Zhou L."/>
            <person name="Zuber A."/>
            <person name="Denarie J."/>
            <person name="Dixon R.A."/>
            <person name="May G.D."/>
            <person name="Schwartz D.C."/>
            <person name="Rogers J."/>
            <person name="Quetier F."/>
            <person name="Town C.D."/>
            <person name="Roe B.A."/>
        </authorList>
    </citation>
    <scope>NUCLEOTIDE SEQUENCE [LARGE SCALE GENOMIC DNA]</scope>
    <source>
        <strain evidence="1">A17</strain>
        <strain evidence="2 3">cv. Jemalong A17</strain>
    </source>
</reference>